<evidence type="ECO:0000256" key="5">
    <source>
        <dbReference type="ARBA" id="ARBA00022691"/>
    </source>
</evidence>
<dbReference type="GO" id="GO:0070677">
    <property type="term" value="F:rRNA (cytosine-2'-O-)-methyltransferase activity"/>
    <property type="evidence" value="ECO:0007669"/>
    <property type="project" value="UniProtKB-UniRule"/>
</dbReference>
<evidence type="ECO:0000256" key="4">
    <source>
        <dbReference type="ARBA" id="ARBA00022679"/>
    </source>
</evidence>
<feature type="domain" description="RsmI HTH" evidence="8">
    <location>
        <begin position="271"/>
        <end position="315"/>
    </location>
</feature>
<dbReference type="InterPro" id="IPR000878">
    <property type="entry name" value="4pyrrol_Mease"/>
</dbReference>
<dbReference type="InterPro" id="IPR008189">
    <property type="entry name" value="rRNA_ssu_MeTfrase_I"/>
</dbReference>
<feature type="domain" description="Tetrapyrrole methylase" evidence="7">
    <location>
        <begin position="43"/>
        <end position="243"/>
    </location>
</feature>
<comment type="caution">
    <text evidence="9">The sequence shown here is derived from an EMBL/GenBank/DDBJ whole genome shotgun (WGS) entry which is preliminary data.</text>
</comment>
<evidence type="ECO:0000313" key="10">
    <source>
        <dbReference type="Proteomes" id="UP000294737"/>
    </source>
</evidence>
<evidence type="ECO:0000256" key="3">
    <source>
        <dbReference type="ARBA" id="ARBA00022603"/>
    </source>
</evidence>
<comment type="similarity">
    <text evidence="6">Belongs to the methyltransferase superfamily. RsmI family.</text>
</comment>
<dbReference type="PROSITE" id="PS01296">
    <property type="entry name" value="RSMI"/>
    <property type="match status" value="1"/>
</dbReference>
<accession>A0A4R6GHF1</accession>
<dbReference type="Gene3D" id="3.30.950.10">
    <property type="entry name" value="Methyltransferase, Cobalt-precorrin-4 Transmethylase, Domain 2"/>
    <property type="match status" value="1"/>
</dbReference>
<dbReference type="PANTHER" id="PTHR46111:SF1">
    <property type="entry name" value="RIBOSOMAL RNA SMALL SUBUNIT METHYLTRANSFERASE I"/>
    <property type="match status" value="1"/>
</dbReference>
<comment type="function">
    <text evidence="6">Catalyzes the 2'-O-methylation of the ribose of cytidine 1402 (C1402) in 16S rRNA.</text>
</comment>
<dbReference type="Pfam" id="PF23016">
    <property type="entry name" value="RsmI_C"/>
    <property type="match status" value="1"/>
</dbReference>
<dbReference type="NCBIfam" id="TIGR00096">
    <property type="entry name" value="16S rRNA (cytidine(1402)-2'-O)-methyltransferase"/>
    <property type="match status" value="1"/>
</dbReference>
<evidence type="ECO:0000259" key="7">
    <source>
        <dbReference type="Pfam" id="PF00590"/>
    </source>
</evidence>
<dbReference type="OrthoDB" id="9809084at2"/>
<dbReference type="Pfam" id="PF00590">
    <property type="entry name" value="TP_methylase"/>
    <property type="match status" value="1"/>
</dbReference>
<dbReference type="RefSeq" id="WP_112990248.1">
    <property type="nucleotide sequence ID" value="NZ_PTLZ01000001.1"/>
</dbReference>
<reference evidence="9 10" key="1">
    <citation type="submission" date="2019-03" db="EMBL/GenBank/DDBJ databases">
        <title>Genomic Encyclopedia of Type Strains, Phase IV (KMG-IV): sequencing the most valuable type-strain genomes for metagenomic binning, comparative biology and taxonomic classification.</title>
        <authorList>
            <person name="Goeker M."/>
        </authorList>
    </citation>
    <scope>NUCLEOTIDE SEQUENCE [LARGE SCALE GENOMIC DNA]</scope>
    <source>
        <strain evidence="9 10">DSM 18555</strain>
    </source>
</reference>
<keyword evidence="10" id="KW-1185">Reference proteome</keyword>
<gene>
    <name evidence="6" type="primary">rsmI</name>
    <name evidence="9" type="ORF">EV677_0044</name>
</gene>
<dbReference type="CDD" id="cd11648">
    <property type="entry name" value="RsmI"/>
    <property type="match status" value="1"/>
</dbReference>
<keyword evidence="4 6" id="KW-0808">Transferase</keyword>
<proteinExistence type="inferred from homology"/>
<evidence type="ECO:0000256" key="2">
    <source>
        <dbReference type="ARBA" id="ARBA00022552"/>
    </source>
</evidence>
<evidence type="ECO:0000256" key="1">
    <source>
        <dbReference type="ARBA" id="ARBA00022490"/>
    </source>
</evidence>
<dbReference type="FunFam" id="3.40.1010.10:FF:000007">
    <property type="entry name" value="Ribosomal RNA small subunit methyltransferase I"/>
    <property type="match status" value="1"/>
</dbReference>
<keyword evidence="5 6" id="KW-0949">S-adenosyl-L-methionine</keyword>
<dbReference type="HAMAP" id="MF_01877">
    <property type="entry name" value="16SrRNA_methyltr_I"/>
    <property type="match status" value="1"/>
</dbReference>
<organism evidence="9 10">
    <name type="scientific">Herminiimonas fonticola</name>
    <dbReference type="NCBI Taxonomy" id="303380"/>
    <lineage>
        <taxon>Bacteria</taxon>
        <taxon>Pseudomonadati</taxon>
        <taxon>Pseudomonadota</taxon>
        <taxon>Betaproteobacteria</taxon>
        <taxon>Burkholderiales</taxon>
        <taxon>Oxalobacteraceae</taxon>
        <taxon>Herminiimonas</taxon>
    </lineage>
</organism>
<keyword evidence="2 6" id="KW-0698">rRNA processing</keyword>
<comment type="subcellular location">
    <subcellularLocation>
        <location evidence="6">Cytoplasm</location>
    </subcellularLocation>
</comment>
<dbReference type="PANTHER" id="PTHR46111">
    <property type="entry name" value="RIBOSOMAL RNA SMALL SUBUNIT METHYLTRANSFERASE I"/>
    <property type="match status" value="1"/>
</dbReference>
<dbReference type="InterPro" id="IPR018063">
    <property type="entry name" value="SAM_MeTrfase_RsmI_CS"/>
</dbReference>
<dbReference type="InterPro" id="IPR014776">
    <property type="entry name" value="4pyrrole_Mease_sub2"/>
</dbReference>
<dbReference type="PIRSF" id="PIRSF005917">
    <property type="entry name" value="MTase_YraL"/>
    <property type="match status" value="1"/>
</dbReference>
<evidence type="ECO:0000313" key="9">
    <source>
        <dbReference type="EMBL" id="TDN93515.1"/>
    </source>
</evidence>
<dbReference type="Proteomes" id="UP000294737">
    <property type="component" value="Unassembled WGS sequence"/>
</dbReference>
<keyword evidence="1 6" id="KW-0963">Cytoplasm</keyword>
<dbReference type="InterPro" id="IPR053910">
    <property type="entry name" value="RsmI_HTH"/>
</dbReference>
<dbReference type="EC" id="2.1.1.198" evidence="6"/>
<dbReference type="EMBL" id="SNWF01000004">
    <property type="protein sequence ID" value="TDN93515.1"/>
    <property type="molecule type" value="Genomic_DNA"/>
</dbReference>
<dbReference type="InterPro" id="IPR035996">
    <property type="entry name" value="4pyrrol_Methylase_sf"/>
</dbReference>
<dbReference type="SUPFAM" id="SSF53790">
    <property type="entry name" value="Tetrapyrrole methylase"/>
    <property type="match status" value="1"/>
</dbReference>
<dbReference type="GO" id="GO:0005737">
    <property type="term" value="C:cytoplasm"/>
    <property type="evidence" value="ECO:0007669"/>
    <property type="project" value="UniProtKB-SubCell"/>
</dbReference>
<comment type="catalytic activity">
    <reaction evidence="6">
        <text>cytidine(1402) in 16S rRNA + S-adenosyl-L-methionine = 2'-O-methylcytidine(1402) in 16S rRNA + S-adenosyl-L-homocysteine + H(+)</text>
        <dbReference type="Rhea" id="RHEA:42924"/>
        <dbReference type="Rhea" id="RHEA-COMP:10285"/>
        <dbReference type="Rhea" id="RHEA-COMP:10286"/>
        <dbReference type="ChEBI" id="CHEBI:15378"/>
        <dbReference type="ChEBI" id="CHEBI:57856"/>
        <dbReference type="ChEBI" id="CHEBI:59789"/>
        <dbReference type="ChEBI" id="CHEBI:74495"/>
        <dbReference type="ChEBI" id="CHEBI:82748"/>
        <dbReference type="EC" id="2.1.1.198"/>
    </reaction>
</comment>
<protein>
    <recommendedName>
        <fullName evidence="6">Ribosomal RNA small subunit methyltransferase I</fullName>
        <ecNumber evidence="6">2.1.1.198</ecNumber>
    </recommendedName>
    <alternativeName>
        <fullName evidence="6">16S rRNA 2'-O-ribose C1402 methyltransferase</fullName>
    </alternativeName>
    <alternativeName>
        <fullName evidence="6">rRNA (cytidine-2'-O-)-methyltransferase RsmI</fullName>
    </alternativeName>
</protein>
<sequence>MTEPIDSASTTLPLMQDTLHDALPNLLHEVLRDVERQIYPSATLYVVATPIGNAGDISLRALHTLSIVDAVACEDTRNTGHLLTRYGLSKKLIAAHQHNEREVAETLIRRLQAGERIALVSDAGTPAVSDPGARIVDAVRNAGLRVAPLPGASAAVAALSASGLLNDQFYFVGFLPAKAKQRETFLFKLKSVTATMVFYEAPHRIVETVEALTSTFEATRHVVFARELTKMFEEIHRCTLAEANAWINAEANRQKGEFVVLLEGAPAAGDQDEIEAERILKILLQECSVKQAATLAAHITGQKKNALYDRALQMKADSESH</sequence>
<dbReference type="Gene3D" id="3.40.1010.10">
    <property type="entry name" value="Cobalt-precorrin-4 Transmethylase, Domain 1"/>
    <property type="match status" value="1"/>
</dbReference>
<dbReference type="AlphaFoldDB" id="A0A4R6GHF1"/>
<name>A0A4R6GHF1_9BURK</name>
<dbReference type="InterPro" id="IPR014777">
    <property type="entry name" value="4pyrrole_Mease_sub1"/>
</dbReference>
<evidence type="ECO:0000256" key="6">
    <source>
        <dbReference type="HAMAP-Rule" id="MF_01877"/>
    </source>
</evidence>
<dbReference type="FunFam" id="3.30.950.10:FF:000002">
    <property type="entry name" value="Ribosomal RNA small subunit methyltransferase I"/>
    <property type="match status" value="1"/>
</dbReference>
<keyword evidence="3 6" id="KW-0489">Methyltransferase</keyword>
<evidence type="ECO:0000259" key="8">
    <source>
        <dbReference type="Pfam" id="PF23016"/>
    </source>
</evidence>